<sequence>MSGERGGQGTCPQPPTYLLGYVASRWLRTAIEKCAGAPSCMNHMFWSTVAGIPCSKSGRTCCRKTRYFAPLRRSGRRYGPNR</sequence>
<protein>
    <submittedName>
        <fullName evidence="1">Uncharacterized protein</fullName>
    </submittedName>
</protein>
<reference evidence="1 2" key="1">
    <citation type="journal article" date="2019" name="Sci. Rep.">
        <title>Orb-weaving spider Araneus ventricosus genome elucidates the spidroin gene catalogue.</title>
        <authorList>
            <person name="Kono N."/>
            <person name="Nakamura H."/>
            <person name="Ohtoshi R."/>
            <person name="Moran D.A.P."/>
            <person name="Shinohara A."/>
            <person name="Yoshida Y."/>
            <person name="Fujiwara M."/>
            <person name="Mori M."/>
            <person name="Tomita M."/>
            <person name="Arakawa K."/>
        </authorList>
    </citation>
    <scope>NUCLEOTIDE SEQUENCE [LARGE SCALE GENOMIC DNA]</scope>
</reference>
<proteinExistence type="predicted"/>
<organism evidence="1 2">
    <name type="scientific">Araneus ventricosus</name>
    <name type="common">Orbweaver spider</name>
    <name type="synonym">Epeira ventricosa</name>
    <dbReference type="NCBI Taxonomy" id="182803"/>
    <lineage>
        <taxon>Eukaryota</taxon>
        <taxon>Metazoa</taxon>
        <taxon>Ecdysozoa</taxon>
        <taxon>Arthropoda</taxon>
        <taxon>Chelicerata</taxon>
        <taxon>Arachnida</taxon>
        <taxon>Araneae</taxon>
        <taxon>Araneomorphae</taxon>
        <taxon>Entelegynae</taxon>
        <taxon>Araneoidea</taxon>
        <taxon>Araneidae</taxon>
        <taxon>Araneus</taxon>
    </lineage>
</organism>
<comment type="caution">
    <text evidence="1">The sequence shown here is derived from an EMBL/GenBank/DDBJ whole genome shotgun (WGS) entry which is preliminary data.</text>
</comment>
<dbReference type="Proteomes" id="UP000499080">
    <property type="component" value="Unassembled WGS sequence"/>
</dbReference>
<name>A0A4Y2BPW3_ARAVE</name>
<dbReference type="AlphaFoldDB" id="A0A4Y2BPW3"/>
<evidence type="ECO:0000313" key="2">
    <source>
        <dbReference type="Proteomes" id="UP000499080"/>
    </source>
</evidence>
<keyword evidence="2" id="KW-1185">Reference proteome</keyword>
<dbReference type="EMBL" id="BGPR01000101">
    <property type="protein sequence ID" value="GBL94262.1"/>
    <property type="molecule type" value="Genomic_DNA"/>
</dbReference>
<accession>A0A4Y2BPW3</accession>
<evidence type="ECO:0000313" key="1">
    <source>
        <dbReference type="EMBL" id="GBL94262.1"/>
    </source>
</evidence>
<gene>
    <name evidence="1" type="ORF">AVEN_16789_1</name>
</gene>